<dbReference type="InterPro" id="IPR050398">
    <property type="entry name" value="HssS/ArlS-like"/>
</dbReference>
<evidence type="ECO:0000313" key="16">
    <source>
        <dbReference type="EMBL" id="TLD00344.1"/>
    </source>
</evidence>
<keyword evidence="6 16" id="KW-0808">Transferase</keyword>
<dbReference type="Gene3D" id="3.30.565.10">
    <property type="entry name" value="Histidine kinase-like ATPase, C-terminal domain"/>
    <property type="match status" value="1"/>
</dbReference>
<dbReference type="SMART" id="SM00387">
    <property type="entry name" value="HATPase_c"/>
    <property type="match status" value="1"/>
</dbReference>
<dbReference type="GO" id="GO:0005886">
    <property type="term" value="C:plasma membrane"/>
    <property type="evidence" value="ECO:0007669"/>
    <property type="project" value="UniProtKB-SubCell"/>
</dbReference>
<keyword evidence="13 14" id="KW-0472">Membrane</keyword>
<protein>
    <recommendedName>
        <fullName evidence="3">histidine kinase</fullName>
        <ecNumber evidence="3">2.7.13.3</ecNumber>
    </recommendedName>
</protein>
<dbReference type="InterPro" id="IPR003594">
    <property type="entry name" value="HATPase_dom"/>
</dbReference>
<accession>A0A4U8Q7L7</accession>
<feature type="transmembrane region" description="Helical" evidence="14">
    <location>
        <begin position="45"/>
        <end position="66"/>
    </location>
</feature>
<dbReference type="PANTHER" id="PTHR45528:SF1">
    <property type="entry name" value="SENSOR HISTIDINE KINASE CPXA"/>
    <property type="match status" value="1"/>
</dbReference>
<dbReference type="CDD" id="cd00082">
    <property type="entry name" value="HisKA"/>
    <property type="match status" value="1"/>
</dbReference>
<feature type="domain" description="Histidine kinase" evidence="15">
    <location>
        <begin position="318"/>
        <end position="532"/>
    </location>
</feature>
<evidence type="ECO:0000256" key="7">
    <source>
        <dbReference type="ARBA" id="ARBA00022692"/>
    </source>
</evidence>
<dbReference type="GO" id="GO:0005524">
    <property type="term" value="F:ATP binding"/>
    <property type="evidence" value="ECO:0007669"/>
    <property type="project" value="UniProtKB-KW"/>
</dbReference>
<dbReference type="InterPro" id="IPR003661">
    <property type="entry name" value="HisK_dim/P_dom"/>
</dbReference>
<dbReference type="SMART" id="SM00388">
    <property type="entry name" value="HisKA"/>
    <property type="match status" value="1"/>
</dbReference>
<dbReference type="EMBL" id="QGQD01000056">
    <property type="protein sequence ID" value="TLD00344.1"/>
    <property type="molecule type" value="Genomic_DNA"/>
</dbReference>
<comment type="caution">
    <text evidence="16">The sequence shown here is derived from an EMBL/GenBank/DDBJ whole genome shotgun (WGS) entry which is preliminary data.</text>
</comment>
<dbReference type="PROSITE" id="PS50109">
    <property type="entry name" value="HIS_KIN"/>
    <property type="match status" value="1"/>
</dbReference>
<feature type="transmembrane region" description="Helical" evidence="14">
    <location>
        <begin position="130"/>
        <end position="151"/>
    </location>
</feature>
<evidence type="ECO:0000256" key="9">
    <source>
        <dbReference type="ARBA" id="ARBA00022777"/>
    </source>
</evidence>
<dbReference type="Gene3D" id="1.10.287.130">
    <property type="match status" value="1"/>
</dbReference>
<organism evidence="16 17">
    <name type="scientific">Robinsoniella peoriensis</name>
    <dbReference type="NCBI Taxonomy" id="180332"/>
    <lineage>
        <taxon>Bacteria</taxon>
        <taxon>Bacillati</taxon>
        <taxon>Bacillota</taxon>
        <taxon>Clostridia</taxon>
        <taxon>Lachnospirales</taxon>
        <taxon>Lachnospiraceae</taxon>
        <taxon>Robinsoniella</taxon>
    </lineage>
</organism>
<dbReference type="SUPFAM" id="SSF47384">
    <property type="entry name" value="Homodimeric domain of signal transducing histidine kinase"/>
    <property type="match status" value="1"/>
</dbReference>
<dbReference type="Proteomes" id="UP000306509">
    <property type="component" value="Unassembled WGS sequence"/>
</dbReference>
<dbReference type="Pfam" id="PF00512">
    <property type="entry name" value="HisKA"/>
    <property type="match status" value="1"/>
</dbReference>
<evidence type="ECO:0000256" key="12">
    <source>
        <dbReference type="ARBA" id="ARBA00023012"/>
    </source>
</evidence>
<evidence type="ECO:0000256" key="11">
    <source>
        <dbReference type="ARBA" id="ARBA00022989"/>
    </source>
</evidence>
<reference evidence="16 17" key="1">
    <citation type="journal article" date="2019" name="Anaerobe">
        <title>Detection of Robinsoniella peoriensis in multiple bone samples of a trauma patient.</title>
        <authorList>
            <person name="Schrottner P."/>
            <person name="Hartwich K."/>
            <person name="Bunk B."/>
            <person name="Schober I."/>
            <person name="Helbig S."/>
            <person name="Rudolph W.W."/>
            <person name="Gunzer F."/>
        </authorList>
    </citation>
    <scope>NUCLEOTIDE SEQUENCE [LARGE SCALE GENOMIC DNA]</scope>
    <source>
        <strain evidence="16 17">DSM 106044</strain>
    </source>
</reference>
<dbReference type="FunFam" id="1.10.287.130:FF:000008">
    <property type="entry name" value="Two-component sensor histidine kinase"/>
    <property type="match status" value="1"/>
</dbReference>
<dbReference type="InterPro" id="IPR036097">
    <property type="entry name" value="HisK_dim/P_sf"/>
</dbReference>
<evidence type="ECO:0000256" key="3">
    <source>
        <dbReference type="ARBA" id="ARBA00012438"/>
    </source>
</evidence>
<evidence type="ECO:0000256" key="4">
    <source>
        <dbReference type="ARBA" id="ARBA00022475"/>
    </source>
</evidence>
<dbReference type="PANTHER" id="PTHR45528">
    <property type="entry name" value="SENSOR HISTIDINE KINASE CPXA"/>
    <property type="match status" value="1"/>
</dbReference>
<keyword evidence="9" id="KW-0418">Kinase</keyword>
<dbReference type="InterPro" id="IPR036890">
    <property type="entry name" value="HATPase_C_sf"/>
</dbReference>
<keyword evidence="12" id="KW-0902">Two-component regulatory system</keyword>
<dbReference type="AlphaFoldDB" id="A0A4U8Q7L7"/>
<gene>
    <name evidence="16" type="primary">phoR_11</name>
    <name evidence="16" type="ORF">DSM106044_02830</name>
</gene>
<keyword evidence="4" id="KW-1003">Cell membrane</keyword>
<evidence type="ECO:0000256" key="8">
    <source>
        <dbReference type="ARBA" id="ARBA00022741"/>
    </source>
</evidence>
<comment type="catalytic activity">
    <reaction evidence="1">
        <text>ATP + protein L-histidine = ADP + protein N-phospho-L-histidine.</text>
        <dbReference type="EC" id="2.7.13.3"/>
    </reaction>
</comment>
<evidence type="ECO:0000259" key="15">
    <source>
        <dbReference type="PROSITE" id="PS50109"/>
    </source>
</evidence>
<keyword evidence="11 14" id="KW-1133">Transmembrane helix</keyword>
<feature type="transmembrane region" description="Helical" evidence="14">
    <location>
        <begin position="223"/>
        <end position="248"/>
    </location>
</feature>
<feature type="transmembrane region" description="Helical" evidence="14">
    <location>
        <begin position="16"/>
        <end position="33"/>
    </location>
</feature>
<keyword evidence="10" id="KW-0067">ATP-binding</keyword>
<name>A0A4U8Q7L7_9FIRM</name>
<keyword evidence="7 14" id="KW-0812">Transmembrane</keyword>
<keyword evidence="8" id="KW-0547">Nucleotide-binding</keyword>
<feature type="transmembrane region" description="Helical" evidence="14">
    <location>
        <begin position="90"/>
        <end position="110"/>
    </location>
</feature>
<dbReference type="EC" id="2.7.13.3" evidence="3"/>
<evidence type="ECO:0000256" key="5">
    <source>
        <dbReference type="ARBA" id="ARBA00022553"/>
    </source>
</evidence>
<feature type="transmembrane region" description="Helical" evidence="14">
    <location>
        <begin position="198"/>
        <end position="217"/>
    </location>
</feature>
<evidence type="ECO:0000256" key="14">
    <source>
        <dbReference type="SAM" id="Phobius"/>
    </source>
</evidence>
<evidence type="ECO:0000313" key="17">
    <source>
        <dbReference type="Proteomes" id="UP000306509"/>
    </source>
</evidence>
<evidence type="ECO:0000256" key="6">
    <source>
        <dbReference type="ARBA" id="ARBA00022679"/>
    </source>
</evidence>
<dbReference type="GO" id="GO:0000155">
    <property type="term" value="F:phosphorelay sensor kinase activity"/>
    <property type="evidence" value="ECO:0007669"/>
    <property type="project" value="InterPro"/>
</dbReference>
<evidence type="ECO:0000256" key="13">
    <source>
        <dbReference type="ARBA" id="ARBA00023136"/>
    </source>
</evidence>
<keyword evidence="5" id="KW-0597">Phosphoprotein</keyword>
<evidence type="ECO:0000256" key="1">
    <source>
        <dbReference type="ARBA" id="ARBA00000085"/>
    </source>
</evidence>
<evidence type="ECO:0000256" key="10">
    <source>
        <dbReference type="ARBA" id="ARBA00022840"/>
    </source>
</evidence>
<dbReference type="Pfam" id="PF02518">
    <property type="entry name" value="HATPase_c"/>
    <property type="match status" value="1"/>
</dbReference>
<dbReference type="RefSeq" id="WP_138002667.1">
    <property type="nucleotide sequence ID" value="NZ_QGQD01000056.1"/>
</dbReference>
<proteinExistence type="predicted"/>
<comment type="subcellular location">
    <subcellularLocation>
        <location evidence="2">Cell membrane</location>
        <topology evidence="2">Multi-pass membrane protein</topology>
    </subcellularLocation>
</comment>
<dbReference type="SUPFAM" id="SSF55874">
    <property type="entry name" value="ATPase domain of HSP90 chaperone/DNA topoisomerase II/histidine kinase"/>
    <property type="match status" value="1"/>
</dbReference>
<keyword evidence="17" id="KW-1185">Reference proteome</keyword>
<evidence type="ECO:0000256" key="2">
    <source>
        <dbReference type="ARBA" id="ARBA00004651"/>
    </source>
</evidence>
<sequence>MDIKLKNCNTDKDYKYVWFGILTLALSGISASSAELSLSDSAPGFLVWLAVYACGAAAVLAVIELVRRLGADREDMFIDYFDNWKLETPIILLLVFYLFYKAFIFHGWFWNIVDNAGSLGMSFTFLLTSLNLFLLSIPFMLVISGLILVFIRHIKILELRNNNRYKTLLPKLKERYRQNRSLYEQNYDFQKKQFRHTVTGVISIIVLMITMLIFLGASDFIMYTGGLGVAFIFVLYICGFVGIFQYIGGQKTVGRMGKVLDAVELIESGCAYHPDGTLKKNPAFEKASVQLVSIQKQMQNSATEQKKSERMKVDLITNVSHDLKTPLTSIISYIDLLQKEEGLSEEANDYLKILAQKSDRLKDMVQDLFEISKATSGTIELELECLNMRKLLEQTLGDMDDQIQKSGLVIKKNFCKEDAYFLGDGKRMYRVYQNLIENALKYSLTGTRIYIDLTVENTRVTTVIKNIAGYEMNFTDGDITERFVRGDKERSSEGNGLGLSIAKSFTEMCYGNLDIDVDGDLFKVTVSFPETNKELGEH</sequence>
<dbReference type="InterPro" id="IPR005467">
    <property type="entry name" value="His_kinase_dom"/>
</dbReference>
<dbReference type="STRING" id="180332.GCA_000797495_05811"/>